<dbReference type="RefSeq" id="WP_189410459.1">
    <property type="nucleotide sequence ID" value="NZ_BMYJ01000002.1"/>
</dbReference>
<dbReference type="Proteomes" id="UP000638981">
    <property type="component" value="Unassembled WGS sequence"/>
</dbReference>
<dbReference type="Gene3D" id="2.150.10.10">
    <property type="entry name" value="Serralysin-like metalloprotease, C-terminal"/>
    <property type="match status" value="2"/>
</dbReference>
<dbReference type="PROSITE" id="PS00330">
    <property type="entry name" value="HEMOLYSIN_CALCIUM"/>
    <property type="match status" value="1"/>
</dbReference>
<dbReference type="PANTHER" id="PTHR38340">
    <property type="entry name" value="S-LAYER PROTEIN"/>
    <property type="match status" value="1"/>
</dbReference>
<dbReference type="PANTHER" id="PTHR38340:SF1">
    <property type="entry name" value="S-LAYER PROTEIN"/>
    <property type="match status" value="1"/>
</dbReference>
<sequence>MPYDVFWNVAVDFRKFDISVPRFGFVNRTPTDLIPAVETPDGNYYLQDEIRLPQFEGERFADAFMGNGLTRNGQTLTGGDALIYVDFAPVSGAVRGYILPNMLPFSITQLNSVIDSVGTKDDIALLRSMLGGSNEIRLGGVTGNAKGNNFVFAGAGDDRIYGAAGQDTLKGDGGQDTVNGYDGHDRLYGGAGNDLLSGGAGDDILFGGAGGNQLFGDFGRDTINGGSAAESIMGGAGADRIMAGGGDDAIYGNEGADFFVYRKNHGHDAIQDFQDGVDKIVIEAPGGTNLGSFVKTNFTGGCTISNAALNIEITLLGVSKSQISLAEDFIFVAF</sequence>
<comment type="caution">
    <text evidence="3">The sequence shown here is derived from an EMBL/GenBank/DDBJ whole genome shotgun (WGS) entry which is preliminary data.</text>
</comment>
<dbReference type="InterPro" id="IPR001343">
    <property type="entry name" value="Hemolysn_Ca-bd"/>
</dbReference>
<evidence type="ECO:0008006" key="5">
    <source>
        <dbReference type="Google" id="ProtNLM"/>
    </source>
</evidence>
<dbReference type="EMBL" id="BMYJ01000002">
    <property type="protein sequence ID" value="GHC49343.1"/>
    <property type="molecule type" value="Genomic_DNA"/>
</dbReference>
<proteinExistence type="predicted"/>
<keyword evidence="4" id="KW-1185">Reference proteome</keyword>
<protein>
    <recommendedName>
        <fullName evidence="5">Calcium-binding protein</fullName>
    </recommendedName>
</protein>
<organism evidence="3 4">
    <name type="scientific">Neogemmobacter tilapiae</name>
    <dbReference type="NCBI Taxonomy" id="875041"/>
    <lineage>
        <taxon>Bacteria</taxon>
        <taxon>Pseudomonadati</taxon>
        <taxon>Pseudomonadota</taxon>
        <taxon>Alphaproteobacteria</taxon>
        <taxon>Rhodobacterales</taxon>
        <taxon>Paracoccaceae</taxon>
        <taxon>Neogemmobacter</taxon>
    </lineage>
</organism>
<dbReference type="AlphaFoldDB" id="A0A918WGK5"/>
<dbReference type="InterPro" id="IPR018511">
    <property type="entry name" value="Hemolysin-typ_Ca-bd_CS"/>
</dbReference>
<dbReference type="PRINTS" id="PR00313">
    <property type="entry name" value="CABNDNGRPT"/>
</dbReference>
<evidence type="ECO:0000313" key="3">
    <source>
        <dbReference type="EMBL" id="GHC49343.1"/>
    </source>
</evidence>
<gene>
    <name evidence="3" type="ORF">GCM10007315_09360</name>
</gene>
<accession>A0A918WGK5</accession>
<name>A0A918WGK5_9RHOB</name>
<dbReference type="InterPro" id="IPR011049">
    <property type="entry name" value="Serralysin-like_metalloprot_C"/>
</dbReference>
<dbReference type="InterPro" id="IPR050557">
    <property type="entry name" value="RTX_toxin/Mannuronan_C5-epim"/>
</dbReference>
<dbReference type="Pfam" id="PF00353">
    <property type="entry name" value="HemolysinCabind"/>
    <property type="match status" value="3"/>
</dbReference>
<dbReference type="GO" id="GO:0005509">
    <property type="term" value="F:calcium ion binding"/>
    <property type="evidence" value="ECO:0007669"/>
    <property type="project" value="InterPro"/>
</dbReference>
<reference evidence="3" key="1">
    <citation type="journal article" date="2014" name="Int. J. Syst. Evol. Microbiol.">
        <title>Complete genome sequence of Corynebacterium casei LMG S-19264T (=DSM 44701T), isolated from a smear-ripened cheese.</title>
        <authorList>
            <consortium name="US DOE Joint Genome Institute (JGI-PGF)"/>
            <person name="Walter F."/>
            <person name="Albersmeier A."/>
            <person name="Kalinowski J."/>
            <person name="Ruckert C."/>
        </authorList>
    </citation>
    <scope>NUCLEOTIDE SEQUENCE</scope>
    <source>
        <strain evidence="3">KCTC 23310</strain>
    </source>
</reference>
<evidence type="ECO:0000256" key="2">
    <source>
        <dbReference type="ARBA" id="ARBA00022525"/>
    </source>
</evidence>
<reference evidence="3" key="2">
    <citation type="submission" date="2020-09" db="EMBL/GenBank/DDBJ databases">
        <authorList>
            <person name="Sun Q."/>
            <person name="Kim S."/>
        </authorList>
    </citation>
    <scope>NUCLEOTIDE SEQUENCE</scope>
    <source>
        <strain evidence="3">KCTC 23310</strain>
    </source>
</reference>
<evidence type="ECO:0000256" key="1">
    <source>
        <dbReference type="ARBA" id="ARBA00004613"/>
    </source>
</evidence>
<evidence type="ECO:0000313" key="4">
    <source>
        <dbReference type="Proteomes" id="UP000638981"/>
    </source>
</evidence>
<comment type="subcellular location">
    <subcellularLocation>
        <location evidence="1">Secreted</location>
    </subcellularLocation>
</comment>
<keyword evidence="2" id="KW-0964">Secreted</keyword>
<dbReference type="SUPFAM" id="SSF51120">
    <property type="entry name" value="beta-Roll"/>
    <property type="match status" value="1"/>
</dbReference>
<dbReference type="GO" id="GO:0005576">
    <property type="term" value="C:extracellular region"/>
    <property type="evidence" value="ECO:0007669"/>
    <property type="project" value="UniProtKB-SubCell"/>
</dbReference>